<dbReference type="AlphaFoldDB" id="A0AAV4D0Z4"/>
<accession>A0AAV4D0Z4</accession>
<keyword evidence="2" id="KW-1185">Reference proteome</keyword>
<comment type="caution">
    <text evidence="1">The sequence shown here is derived from an EMBL/GenBank/DDBJ whole genome shotgun (WGS) entry which is preliminary data.</text>
</comment>
<evidence type="ECO:0000313" key="1">
    <source>
        <dbReference type="EMBL" id="GFO37745.1"/>
    </source>
</evidence>
<proteinExistence type="predicted"/>
<organism evidence="1 2">
    <name type="scientific">Plakobranchus ocellatus</name>
    <dbReference type="NCBI Taxonomy" id="259542"/>
    <lineage>
        <taxon>Eukaryota</taxon>
        <taxon>Metazoa</taxon>
        <taxon>Spiralia</taxon>
        <taxon>Lophotrochozoa</taxon>
        <taxon>Mollusca</taxon>
        <taxon>Gastropoda</taxon>
        <taxon>Heterobranchia</taxon>
        <taxon>Euthyneura</taxon>
        <taxon>Panpulmonata</taxon>
        <taxon>Sacoglossa</taxon>
        <taxon>Placobranchoidea</taxon>
        <taxon>Plakobranchidae</taxon>
        <taxon>Plakobranchus</taxon>
    </lineage>
</organism>
<sequence>MSCKLSAINRRSISQPSCFRASGGFLIKPVHKKVISGFYALRQARALVAGLDPDRWIPVDLRADSLATVPPTLIAFEQCGRSGKKSDLRLSGPRQERAPVAGLERATEGFLQISGRIHYPLCHGCRADSIKGMEI</sequence>
<protein>
    <submittedName>
        <fullName evidence="1">Uncharacterized protein</fullName>
    </submittedName>
</protein>
<dbReference type="EMBL" id="BLXT01007302">
    <property type="protein sequence ID" value="GFO37745.1"/>
    <property type="molecule type" value="Genomic_DNA"/>
</dbReference>
<name>A0AAV4D0Z4_9GAST</name>
<reference evidence="1 2" key="1">
    <citation type="journal article" date="2021" name="Elife">
        <title>Chloroplast acquisition without the gene transfer in kleptoplastic sea slugs, Plakobranchus ocellatus.</title>
        <authorList>
            <person name="Maeda T."/>
            <person name="Takahashi S."/>
            <person name="Yoshida T."/>
            <person name="Shimamura S."/>
            <person name="Takaki Y."/>
            <person name="Nagai Y."/>
            <person name="Toyoda A."/>
            <person name="Suzuki Y."/>
            <person name="Arimoto A."/>
            <person name="Ishii H."/>
            <person name="Satoh N."/>
            <person name="Nishiyama T."/>
            <person name="Hasebe M."/>
            <person name="Maruyama T."/>
            <person name="Minagawa J."/>
            <person name="Obokata J."/>
            <person name="Shigenobu S."/>
        </authorList>
    </citation>
    <scope>NUCLEOTIDE SEQUENCE [LARGE SCALE GENOMIC DNA]</scope>
</reference>
<dbReference type="Proteomes" id="UP000735302">
    <property type="component" value="Unassembled WGS sequence"/>
</dbReference>
<evidence type="ECO:0000313" key="2">
    <source>
        <dbReference type="Proteomes" id="UP000735302"/>
    </source>
</evidence>
<gene>
    <name evidence="1" type="ORF">PoB_006425000</name>
</gene>